<sequence>MPDDDKFTAEYSREKHVTGAKRSSWICKPVEPSRGTGIIISSDIKDLVFDDTYIVRKYTCHPFLAGRGKPDLRICVCITGFKPLTIYVYQEGLARFATEKFDLSNLQNSYAPLTNLSINKSGASYEKIKEVIGRGNNWDVDGLLLWQKIHHVAILTGLAIAPSVPFTANCLELFGFDILIDDNLKLWPLEVNFSPALSADCSADVSEEKTHPRHC</sequence>
<dbReference type="Proteomes" id="UP000386466">
    <property type="component" value="Unassembled WGS sequence"/>
</dbReference>
<dbReference type="PANTHER" id="PTHR12241">
    <property type="entry name" value="TUBULIN POLYGLUTAMYLASE"/>
    <property type="match status" value="1"/>
</dbReference>
<evidence type="ECO:0000313" key="4">
    <source>
        <dbReference type="EMBL" id="VFV25580.1"/>
    </source>
</evidence>
<dbReference type="AlphaFoldDB" id="A0A485MXJ0"/>
<evidence type="ECO:0000313" key="5">
    <source>
        <dbReference type="Proteomes" id="UP000386466"/>
    </source>
</evidence>
<evidence type="ECO:0000256" key="3">
    <source>
        <dbReference type="ARBA" id="ARBA00022840"/>
    </source>
</evidence>
<dbReference type="InterPro" id="IPR004344">
    <property type="entry name" value="TTL/TTLL_fam"/>
</dbReference>
<dbReference type="SUPFAM" id="SSF56059">
    <property type="entry name" value="Glutathione synthetase ATP-binding domain-like"/>
    <property type="match status" value="1"/>
</dbReference>
<dbReference type="GO" id="GO:0015631">
    <property type="term" value="F:tubulin binding"/>
    <property type="evidence" value="ECO:0007669"/>
    <property type="project" value="TreeGrafter"/>
</dbReference>
<dbReference type="EMBL" id="CAAGRJ010007850">
    <property type="protein sequence ID" value="VFV25580.1"/>
    <property type="molecule type" value="Genomic_DNA"/>
</dbReference>
<dbReference type="Gene3D" id="3.30.470.20">
    <property type="entry name" value="ATP-grasp fold, B domain"/>
    <property type="match status" value="1"/>
</dbReference>
<proteinExistence type="predicted"/>
<keyword evidence="5" id="KW-1185">Reference proteome</keyword>
<accession>A0A485MXJ0</accession>
<dbReference type="GO" id="GO:0036064">
    <property type="term" value="C:ciliary basal body"/>
    <property type="evidence" value="ECO:0007669"/>
    <property type="project" value="TreeGrafter"/>
</dbReference>
<dbReference type="PROSITE" id="PS51221">
    <property type="entry name" value="TTL"/>
    <property type="match status" value="1"/>
</dbReference>
<dbReference type="Pfam" id="PF03133">
    <property type="entry name" value="TTL"/>
    <property type="match status" value="1"/>
</dbReference>
<organism evidence="4 5">
    <name type="scientific">Lynx pardinus</name>
    <name type="common">Iberian lynx</name>
    <name type="synonym">Felis pardina</name>
    <dbReference type="NCBI Taxonomy" id="191816"/>
    <lineage>
        <taxon>Eukaryota</taxon>
        <taxon>Metazoa</taxon>
        <taxon>Chordata</taxon>
        <taxon>Craniata</taxon>
        <taxon>Vertebrata</taxon>
        <taxon>Euteleostomi</taxon>
        <taxon>Mammalia</taxon>
        <taxon>Eutheria</taxon>
        <taxon>Laurasiatheria</taxon>
        <taxon>Carnivora</taxon>
        <taxon>Feliformia</taxon>
        <taxon>Felidae</taxon>
        <taxon>Felinae</taxon>
        <taxon>Lynx</taxon>
    </lineage>
</organism>
<gene>
    <name evidence="4" type="ORF">LYPA_23C020704</name>
</gene>
<keyword evidence="3" id="KW-0067">ATP-binding</keyword>
<evidence type="ECO:0000256" key="1">
    <source>
        <dbReference type="ARBA" id="ARBA00022598"/>
    </source>
</evidence>
<name>A0A485MXJ0_LYNPA</name>
<dbReference type="GO" id="GO:0070740">
    <property type="term" value="F:tubulin-glutamic acid ligase activity"/>
    <property type="evidence" value="ECO:0007669"/>
    <property type="project" value="TreeGrafter"/>
</dbReference>
<protein>
    <submittedName>
        <fullName evidence="4">Probable tubulin polyglutamylase</fullName>
    </submittedName>
</protein>
<keyword evidence="1" id="KW-0436">Ligase</keyword>
<dbReference type="PANTHER" id="PTHR12241:SF118">
    <property type="entry name" value="TUBULIN POLYGLUTAMYLASE TTLL2-RELATED"/>
    <property type="match status" value="1"/>
</dbReference>
<keyword evidence="2" id="KW-0547">Nucleotide-binding</keyword>
<reference evidence="4 5" key="1">
    <citation type="submission" date="2019-01" db="EMBL/GenBank/DDBJ databases">
        <authorList>
            <person name="Alioto T."/>
            <person name="Alioto T."/>
        </authorList>
    </citation>
    <scope>NUCLEOTIDE SEQUENCE [LARGE SCALE GENOMIC DNA]</scope>
</reference>
<dbReference type="GO" id="GO:0005524">
    <property type="term" value="F:ATP binding"/>
    <property type="evidence" value="ECO:0007669"/>
    <property type="project" value="UniProtKB-KW"/>
</dbReference>
<dbReference type="GO" id="GO:0000226">
    <property type="term" value="P:microtubule cytoskeleton organization"/>
    <property type="evidence" value="ECO:0007669"/>
    <property type="project" value="TreeGrafter"/>
</dbReference>
<evidence type="ECO:0000256" key="2">
    <source>
        <dbReference type="ARBA" id="ARBA00022741"/>
    </source>
</evidence>